<dbReference type="Proteomes" id="UP000000271">
    <property type="component" value="Chromosome"/>
</dbReference>
<dbReference type="EMBL" id="CP001791">
    <property type="protein sequence ID" value="ADH99481.1"/>
    <property type="molecule type" value="Genomic_DNA"/>
</dbReference>
<dbReference type="KEGG" id="bse:Bsel_1977"/>
<dbReference type="OrthoDB" id="2233009at2"/>
<keyword evidence="2" id="KW-1185">Reference proteome</keyword>
<evidence type="ECO:0000313" key="1">
    <source>
        <dbReference type="EMBL" id="ADH99481.1"/>
    </source>
</evidence>
<gene>
    <name evidence="1" type="ordered locus">Bsel_1977</name>
</gene>
<reference evidence="1" key="1">
    <citation type="submission" date="2009-10" db="EMBL/GenBank/DDBJ databases">
        <title>Complete sequence of Bacillus selenitireducens MLS10.</title>
        <authorList>
            <consortium name="US DOE Joint Genome Institute"/>
            <person name="Lucas S."/>
            <person name="Copeland A."/>
            <person name="Lapidus A."/>
            <person name="Glavina del Rio T."/>
            <person name="Dalin E."/>
            <person name="Tice H."/>
            <person name="Bruce D."/>
            <person name="Goodwin L."/>
            <person name="Pitluck S."/>
            <person name="Sims D."/>
            <person name="Brettin T."/>
            <person name="Detter J.C."/>
            <person name="Han C."/>
            <person name="Larimer F."/>
            <person name="Land M."/>
            <person name="Hauser L."/>
            <person name="Kyrpides N."/>
            <person name="Ovchinnikova G."/>
            <person name="Stolz J."/>
        </authorList>
    </citation>
    <scope>NUCLEOTIDE SEQUENCE [LARGE SCALE GENOMIC DNA]</scope>
    <source>
        <strain evidence="1">MLS10</strain>
    </source>
</reference>
<dbReference type="AlphaFoldDB" id="D6XUJ5"/>
<name>D6XUJ5_BACIE</name>
<organism evidence="1 2">
    <name type="scientific">Bacillus selenitireducens (strain ATCC 700615 / DSM 15326 / MLS10)</name>
    <dbReference type="NCBI Taxonomy" id="439292"/>
    <lineage>
        <taxon>Bacteria</taxon>
        <taxon>Bacillati</taxon>
        <taxon>Bacillota</taxon>
        <taxon>Bacilli</taxon>
        <taxon>Bacillales</taxon>
        <taxon>Bacillaceae</taxon>
        <taxon>Salisediminibacterium</taxon>
    </lineage>
</organism>
<dbReference type="eggNOG" id="ENOG502ZC8R">
    <property type="taxonomic scope" value="Bacteria"/>
</dbReference>
<dbReference type="RefSeq" id="WP_013172903.1">
    <property type="nucleotide sequence ID" value="NC_014219.1"/>
</dbReference>
<evidence type="ECO:0000313" key="2">
    <source>
        <dbReference type="Proteomes" id="UP000000271"/>
    </source>
</evidence>
<dbReference type="STRING" id="439292.Bsel_1977"/>
<sequence>MYSQSAFAIPQEQTVQEIEQERDELFFQLMNMRENIKEISRKWQVLGIEPDKHENWTVIFLKDDGYQCQVMTKSCKEKFDGSWDFAIQGHYYDRFSLHIDDIKGEPDQGMGSVCMTHLKSYVSEMNISQITGDIVKRDWDHLDRLIYFYEKHGFSVSIDENDQKGFIQGTPVE</sequence>
<accession>D6XUJ5</accession>
<dbReference type="HOGENOM" id="CLU_1607562_0_0_9"/>
<evidence type="ECO:0008006" key="3">
    <source>
        <dbReference type="Google" id="ProtNLM"/>
    </source>
</evidence>
<protein>
    <recommendedName>
        <fullName evidence="3">GCN5-related N-acetyltransferase</fullName>
    </recommendedName>
</protein>
<proteinExistence type="predicted"/>